<gene>
    <name evidence="1" type="ORF">I550_0344</name>
</gene>
<evidence type="ECO:0000313" key="1">
    <source>
        <dbReference type="EMBL" id="EUA57224.1"/>
    </source>
</evidence>
<accession>X8CMA3</accession>
<sequence length="92" mass="9510">MGSPIPGPGHELAAAVRGFSWRLGALLAALTPPQPGKPTGDVTQPAPRMLGSFDAAQGFPAFLRVVLDRFVAFLGAHVCPPILLGRVCHSGV</sequence>
<organism evidence="1 2">
    <name type="scientific">Mycobacterium intracellulare 1956</name>
    <dbReference type="NCBI Taxonomy" id="1299331"/>
    <lineage>
        <taxon>Bacteria</taxon>
        <taxon>Bacillati</taxon>
        <taxon>Actinomycetota</taxon>
        <taxon>Actinomycetes</taxon>
        <taxon>Mycobacteriales</taxon>
        <taxon>Mycobacteriaceae</taxon>
        <taxon>Mycobacterium</taxon>
        <taxon>Mycobacterium avium complex (MAC)</taxon>
    </lineage>
</organism>
<proteinExistence type="predicted"/>
<dbReference type="AlphaFoldDB" id="X8CMA3"/>
<reference evidence="1 2" key="1">
    <citation type="submission" date="2013-12" db="EMBL/GenBank/DDBJ databases">
        <authorList>
            <person name="Zelazny A."/>
            <person name="Olivier K."/>
            <person name="Holland S."/>
            <person name="Lenaerts A."/>
            <person name="Ordway D."/>
            <person name="DeGroote M.A."/>
            <person name="Parker T."/>
            <person name="Sizemore C."/>
            <person name="Tallon L.J."/>
            <person name="Sadzewicz L.K."/>
            <person name="Sengamalay N."/>
            <person name="Fraser C.M."/>
            <person name="Hine E."/>
            <person name="Shefchek K.A."/>
            <person name="Das S.P."/>
            <person name="Tettelin H."/>
        </authorList>
    </citation>
    <scope>NUCLEOTIDE SEQUENCE [LARGE SCALE GENOMIC DNA]</scope>
    <source>
        <strain evidence="1 2">1956</strain>
    </source>
</reference>
<protein>
    <submittedName>
        <fullName evidence="1">Uncharacterized protein</fullName>
    </submittedName>
</protein>
<name>X8CMA3_MYCIT</name>
<dbReference type="EMBL" id="JAOG01000001">
    <property type="protein sequence ID" value="EUA57224.1"/>
    <property type="molecule type" value="Genomic_DNA"/>
</dbReference>
<evidence type="ECO:0000313" key="2">
    <source>
        <dbReference type="Proteomes" id="UP000020825"/>
    </source>
</evidence>
<comment type="caution">
    <text evidence="1">The sequence shown here is derived from an EMBL/GenBank/DDBJ whole genome shotgun (WGS) entry which is preliminary data.</text>
</comment>
<dbReference type="Proteomes" id="UP000020825">
    <property type="component" value="Unassembled WGS sequence"/>
</dbReference>